<dbReference type="InterPro" id="IPR001261">
    <property type="entry name" value="ArgE/DapE_CS"/>
</dbReference>
<evidence type="ECO:0000256" key="1">
    <source>
        <dbReference type="ARBA" id="ARBA00001947"/>
    </source>
</evidence>
<evidence type="ECO:0000256" key="8">
    <source>
        <dbReference type="NCBIfam" id="TIGR01882"/>
    </source>
</evidence>
<dbReference type="RefSeq" id="WP_334253888.1">
    <property type="nucleotide sequence ID" value="NZ_JBAJJM010000006.1"/>
</dbReference>
<dbReference type="PANTHER" id="PTHR42994:SF1">
    <property type="entry name" value="PEPTIDASE T"/>
    <property type="match status" value="1"/>
</dbReference>
<comment type="caution">
    <text evidence="10">The sequence shown here is derived from an EMBL/GenBank/DDBJ whole genome shotgun (WGS) entry which is preliminary data.</text>
</comment>
<keyword evidence="3" id="KW-0645">Protease</keyword>
<dbReference type="GO" id="GO:0045148">
    <property type="term" value="F:tripeptide aminopeptidase activity"/>
    <property type="evidence" value="ECO:0007669"/>
    <property type="project" value="UniProtKB-EC"/>
</dbReference>
<reference evidence="10" key="1">
    <citation type="submission" date="2023-12" db="EMBL/GenBank/DDBJ databases">
        <title>Mannheima indologenes sp. nov. proposed for Clade V organisms of Mannheimia.</title>
        <authorList>
            <person name="Christensen H."/>
        </authorList>
    </citation>
    <scope>NUCLEOTIDE SEQUENCE</scope>
    <source>
        <strain evidence="10">M14.4</strain>
    </source>
</reference>
<comment type="similarity">
    <text evidence="2">Belongs to the peptidase M20B family.</text>
</comment>
<keyword evidence="6" id="KW-0862">Zinc</keyword>
<dbReference type="PANTHER" id="PTHR42994">
    <property type="entry name" value="PEPTIDASE T"/>
    <property type="match status" value="1"/>
</dbReference>
<keyword evidence="4" id="KW-0479">Metal-binding</keyword>
<dbReference type="Gene3D" id="3.30.70.360">
    <property type="match status" value="1"/>
</dbReference>
<evidence type="ECO:0000259" key="9">
    <source>
        <dbReference type="Pfam" id="PF07687"/>
    </source>
</evidence>
<protein>
    <recommendedName>
        <fullName evidence="8">Peptidase T</fullName>
        <ecNumber evidence="8">3.4.11.4</ecNumber>
    </recommendedName>
</protein>
<dbReference type="EC" id="3.4.11.4" evidence="8"/>
<dbReference type="Gene3D" id="3.40.630.10">
    <property type="entry name" value="Zn peptidases"/>
    <property type="match status" value="1"/>
</dbReference>
<dbReference type="SUPFAM" id="SSF53187">
    <property type="entry name" value="Zn-dependent exopeptidases"/>
    <property type="match status" value="1"/>
</dbReference>
<evidence type="ECO:0000256" key="5">
    <source>
        <dbReference type="ARBA" id="ARBA00022801"/>
    </source>
</evidence>
<comment type="cofactor">
    <cofactor evidence="1">
        <name>Zn(2+)</name>
        <dbReference type="ChEBI" id="CHEBI:29105"/>
    </cofactor>
</comment>
<dbReference type="NCBIfam" id="TIGR01882">
    <property type="entry name" value="peptidase-T"/>
    <property type="match status" value="1"/>
</dbReference>
<dbReference type="PIRSF" id="PIRSF037215">
    <property type="entry name" value="Peptidase_M20B"/>
    <property type="match status" value="1"/>
</dbReference>
<keyword evidence="11" id="KW-1185">Reference proteome</keyword>
<keyword evidence="7" id="KW-0482">Metalloprotease</keyword>
<dbReference type="InterPro" id="IPR011650">
    <property type="entry name" value="Peptidase_M20_dimer"/>
</dbReference>
<evidence type="ECO:0000256" key="6">
    <source>
        <dbReference type="ARBA" id="ARBA00022833"/>
    </source>
</evidence>
<evidence type="ECO:0000256" key="7">
    <source>
        <dbReference type="ARBA" id="ARBA00023049"/>
    </source>
</evidence>
<dbReference type="NCBIfam" id="NF003976">
    <property type="entry name" value="PRK05469.1"/>
    <property type="match status" value="1"/>
</dbReference>
<keyword evidence="5 10" id="KW-0378">Hydrolase</keyword>
<evidence type="ECO:0000256" key="3">
    <source>
        <dbReference type="ARBA" id="ARBA00022670"/>
    </source>
</evidence>
<dbReference type="PROSITE" id="PS00758">
    <property type="entry name" value="ARGE_DAPE_CPG2_1"/>
    <property type="match status" value="1"/>
</dbReference>
<proteinExistence type="inferred from homology"/>
<accession>A0ABU7ZE35</accession>
<dbReference type="Pfam" id="PF07687">
    <property type="entry name" value="M20_dimer"/>
    <property type="match status" value="1"/>
</dbReference>
<evidence type="ECO:0000256" key="4">
    <source>
        <dbReference type="ARBA" id="ARBA00022723"/>
    </source>
</evidence>
<dbReference type="EMBL" id="JBAJJM010000006">
    <property type="protein sequence ID" value="MEG9475482.1"/>
    <property type="molecule type" value="Genomic_DNA"/>
</dbReference>
<feature type="domain" description="Peptidase M20 dimerisation" evidence="9">
    <location>
        <begin position="208"/>
        <end position="308"/>
    </location>
</feature>
<organism evidence="10 11">
    <name type="scientific">Mannheimia indoligenes</name>
    <dbReference type="NCBI Taxonomy" id="3103145"/>
    <lineage>
        <taxon>Bacteria</taxon>
        <taxon>Pseudomonadati</taxon>
        <taxon>Pseudomonadota</taxon>
        <taxon>Gammaproteobacteria</taxon>
        <taxon>Pasteurellales</taxon>
        <taxon>Pasteurellaceae</taxon>
        <taxon>Mannheimia</taxon>
    </lineage>
</organism>
<keyword evidence="10" id="KW-0031">Aminopeptidase</keyword>
<dbReference type="SUPFAM" id="SSF55031">
    <property type="entry name" value="Bacterial exopeptidase dimerisation domain"/>
    <property type="match status" value="1"/>
</dbReference>
<dbReference type="Proteomes" id="UP001432017">
    <property type="component" value="Unassembled WGS sequence"/>
</dbReference>
<dbReference type="CDD" id="cd03892">
    <property type="entry name" value="M20_peptT"/>
    <property type="match status" value="1"/>
</dbReference>
<evidence type="ECO:0000313" key="10">
    <source>
        <dbReference type="EMBL" id="MEG9475482.1"/>
    </source>
</evidence>
<dbReference type="InterPro" id="IPR036264">
    <property type="entry name" value="Bact_exopeptidase_dim_dom"/>
</dbReference>
<dbReference type="PROSITE" id="PS00759">
    <property type="entry name" value="ARGE_DAPE_CPG2_2"/>
    <property type="match status" value="1"/>
</dbReference>
<dbReference type="InterPro" id="IPR010161">
    <property type="entry name" value="Peptidase_M20B"/>
</dbReference>
<sequence>MELQQPLVERFFRYLAVSSQSKASETTVPSSKGQWELARLLVDELKQLGLKNVEIDSHANVTAIWKGALKNAVPIGFVAHLDTVDVALAEDIHPQIKTFYGEDLQLNEKENIWLRVAEHPEILPYLNQEIIFSDGTSVLGADNKAAIANIMTALSVLKQYQIPTGDIYIAFVSDEEIGLRGAKLLDLTKFKPDFAYTIDCCELGEVVYENFNAAAATVIIQGVSAHPMSAKGVLLNPILVAQDFISLFDRSQTPECTENKEGYWWINGMEANYTQATLRIAIRDFDKQSFEKRKTFIENAVKEIQLRYPRAKIECKINNIYGNIANSLTEDRRSIDLLFAAMEEIGVPSKVIPMRGGTDGAALSVKGITTPNYFTGAHNFHSKFEFLPIPSFVKSCELTLKLIQLAAKGLKAERKV</sequence>
<dbReference type="Pfam" id="PF01546">
    <property type="entry name" value="Peptidase_M20"/>
    <property type="match status" value="1"/>
</dbReference>
<name>A0ABU7ZE35_9PAST</name>
<dbReference type="NCBIfam" id="NF009920">
    <property type="entry name" value="PRK13381.1"/>
    <property type="match status" value="1"/>
</dbReference>
<gene>
    <name evidence="10" type="primary">pepT</name>
    <name evidence="10" type="ORF">V6W77_04250</name>
</gene>
<dbReference type="InterPro" id="IPR002933">
    <property type="entry name" value="Peptidase_M20"/>
</dbReference>
<evidence type="ECO:0000313" key="11">
    <source>
        <dbReference type="Proteomes" id="UP001432017"/>
    </source>
</evidence>
<evidence type="ECO:0000256" key="2">
    <source>
        <dbReference type="ARBA" id="ARBA00009692"/>
    </source>
</evidence>